<keyword evidence="3" id="KW-0472">Membrane</keyword>
<protein>
    <submittedName>
        <fullName evidence="7">Glutamate carboxypeptidase Tre2</fullName>
    </submittedName>
</protein>
<dbReference type="InterPro" id="IPR039373">
    <property type="entry name" value="Peptidase_M28B"/>
</dbReference>
<dbReference type="SUPFAM" id="SSF53187">
    <property type="entry name" value="Zn-dependent exopeptidases"/>
    <property type="match status" value="1"/>
</dbReference>
<dbReference type="Pfam" id="PF02225">
    <property type="entry name" value="PA"/>
    <property type="match status" value="1"/>
</dbReference>
<dbReference type="SUPFAM" id="SSF47672">
    <property type="entry name" value="Transferrin receptor-like dimerisation domain"/>
    <property type="match status" value="1"/>
</dbReference>
<sequence length="855" mass="94291">MSNAFVPDEKRRHQYFPVNEDPPNYEVASGRTSDVGPSEPSRASRQSTRRERPARTRRQRRARSSADDEGDDTAEGDALDALPSGNGDEDDDDLESAGHHAGPHRANSEDSDVSSIHEFHELELDTETEKEPVLIRLTKRIHRITVRVDKVLYTYVNATIMRYVYGAILGVFVVLLVYLFGGSMPRLVIPKRYREDALRTYINEESKSSNIKLFTEQLAAVYNKHQTVDALFDRTKLVQWVHDEFVKLGVARNAIDDYFVYYPKPISGGQSLEMTGPAGEVYAADVVDDHGHPRSFITHGATGNVSAPLVYVNHATPNDLAWLQDAKVDVAGSIVMFQQDSEIQLAQQILNVQLSGALGCIVFAPSGNTTDPNGGTYPDGPYIPSSSVLGGDAALTWIQPGDVLTPGWVSTKVTKVVDSAECPALVTIPAMSISQDDALQFLSFNENFGTKIKSDWLIAGQTDGQYYTGSNAPGSPLVQLVNLVQKEIKHPIHNVLSEIDGDESDQVLIVGASLSDLSTVATLLEVSRVFADLVSKYSWRPRRSVIFALWEGTDQNYLGSTEWVEEQRKSLEHQGIAYINLVNAASIEDEILVRATPSLSGALLQAMQHVQNVHGNATVAEDLGLSMLSTTAEPVGFSDSIAFEAHAGVPVADIGYADGRLLHGDCLHSAACIESYLDPGFAKHLVLAKTFAMVILELVDERFIPLDVHAYARSIESAITSLSKVYPDLNFGGDLNRVMQTLDQATDLTMQWKDEWTKAFLENKQIESPVWALKRSNWNYAVTTFHRNLLRSAGWTTWFAHPIYGPSRGTDGTGGRKWMFPHLEDAYWTGDKGRTQGMIELLGQTIRDAAEALRP</sequence>
<evidence type="ECO:0000313" key="7">
    <source>
        <dbReference type="EMBL" id="CCG82294.1"/>
    </source>
</evidence>
<dbReference type="Gene3D" id="3.50.30.30">
    <property type="match status" value="1"/>
</dbReference>
<keyword evidence="7" id="KW-0378">Hydrolase</keyword>
<dbReference type="VEuPathDB" id="FungiDB:TAPDE_002186"/>
<dbReference type="InterPro" id="IPR007484">
    <property type="entry name" value="Peptidase_M28"/>
</dbReference>
<gene>
    <name evidence="7" type="ORF">TAPDE_002186</name>
</gene>
<keyword evidence="7" id="KW-0645">Protease</keyword>
<dbReference type="Pfam" id="PF04253">
    <property type="entry name" value="TFR_dimer"/>
    <property type="match status" value="1"/>
</dbReference>
<feature type="compositionally biased region" description="Acidic residues" evidence="2">
    <location>
        <begin position="67"/>
        <end position="78"/>
    </location>
</feature>
<keyword evidence="8" id="KW-1185">Reference proteome</keyword>
<dbReference type="EMBL" id="CAHR02000077">
    <property type="protein sequence ID" value="CCG82294.1"/>
    <property type="molecule type" value="Genomic_DNA"/>
</dbReference>
<feature type="region of interest" description="Disordered" evidence="2">
    <location>
        <begin position="1"/>
        <end position="114"/>
    </location>
</feature>
<proteinExistence type="inferred from homology"/>
<dbReference type="SUPFAM" id="SSF52025">
    <property type="entry name" value="PA domain"/>
    <property type="match status" value="1"/>
</dbReference>
<dbReference type="STRING" id="1097556.R4XFY8"/>
<feature type="domain" description="Peptidase M28" evidence="6">
    <location>
        <begin position="518"/>
        <end position="659"/>
    </location>
</feature>
<comment type="caution">
    <text evidence="7">The sequence shown here is derived from an EMBL/GenBank/DDBJ whole genome shotgun (WGS) entry which is preliminary data.</text>
</comment>
<feature type="domain" description="PA" evidence="4">
    <location>
        <begin position="305"/>
        <end position="393"/>
    </location>
</feature>
<evidence type="ECO:0000259" key="6">
    <source>
        <dbReference type="Pfam" id="PF04389"/>
    </source>
</evidence>
<dbReference type="PANTHER" id="PTHR10404:SF46">
    <property type="entry name" value="VACUOLAR PROTEIN SORTING-ASSOCIATED PROTEIN 70"/>
    <property type="match status" value="1"/>
</dbReference>
<evidence type="ECO:0000256" key="2">
    <source>
        <dbReference type="SAM" id="MobiDB-lite"/>
    </source>
</evidence>
<evidence type="ECO:0000259" key="5">
    <source>
        <dbReference type="Pfam" id="PF04253"/>
    </source>
</evidence>
<evidence type="ECO:0000313" key="8">
    <source>
        <dbReference type="Proteomes" id="UP000013776"/>
    </source>
</evidence>
<feature type="transmembrane region" description="Helical" evidence="3">
    <location>
        <begin position="163"/>
        <end position="181"/>
    </location>
</feature>
<organism evidence="7 8">
    <name type="scientific">Taphrina deformans (strain PYCC 5710 / ATCC 11124 / CBS 356.35 / IMI 108563 / JCM 9778 / NBRC 8474)</name>
    <name type="common">Peach leaf curl fungus</name>
    <name type="synonym">Lalaria deformans</name>
    <dbReference type="NCBI Taxonomy" id="1097556"/>
    <lineage>
        <taxon>Eukaryota</taxon>
        <taxon>Fungi</taxon>
        <taxon>Dikarya</taxon>
        <taxon>Ascomycota</taxon>
        <taxon>Taphrinomycotina</taxon>
        <taxon>Taphrinomycetes</taxon>
        <taxon>Taphrinales</taxon>
        <taxon>Taphrinaceae</taxon>
        <taxon>Taphrina</taxon>
    </lineage>
</organism>
<dbReference type="Proteomes" id="UP000013776">
    <property type="component" value="Unassembled WGS sequence"/>
</dbReference>
<dbReference type="eggNOG" id="KOG2195">
    <property type="taxonomic scope" value="Eukaryota"/>
</dbReference>
<keyword evidence="3" id="KW-0812">Transmembrane</keyword>
<evidence type="ECO:0000256" key="1">
    <source>
        <dbReference type="ARBA" id="ARBA00005634"/>
    </source>
</evidence>
<evidence type="ECO:0000256" key="3">
    <source>
        <dbReference type="SAM" id="Phobius"/>
    </source>
</evidence>
<reference evidence="7 8" key="1">
    <citation type="journal article" date="2013" name="MBio">
        <title>Genome sequencing of the plant pathogen Taphrina deformans, the causal agent of peach leaf curl.</title>
        <authorList>
            <person name="Cisse O.H."/>
            <person name="Almeida J.M.G.C.F."/>
            <person name="Fonseca A."/>
            <person name="Kumar A.A."/>
            <person name="Salojaervi J."/>
            <person name="Overmyer K."/>
            <person name="Hauser P.M."/>
            <person name="Pagni M."/>
        </authorList>
    </citation>
    <scope>NUCLEOTIDE SEQUENCE [LARGE SCALE GENOMIC DNA]</scope>
    <source>
        <strain evidence="8">PYCC 5710 / ATCC 11124 / CBS 356.35 / IMI 108563 / JCM 9778 / NBRC 8474</strain>
    </source>
</reference>
<dbReference type="Gene3D" id="3.40.630.10">
    <property type="entry name" value="Zn peptidases"/>
    <property type="match status" value="1"/>
</dbReference>
<keyword evidence="3" id="KW-1133">Transmembrane helix</keyword>
<dbReference type="InterPro" id="IPR003137">
    <property type="entry name" value="PA_domain"/>
</dbReference>
<accession>R4XFY8</accession>
<feature type="domain" description="Transferrin receptor-like dimerisation" evidence="5">
    <location>
        <begin position="735"/>
        <end position="853"/>
    </location>
</feature>
<name>R4XFY8_TAPDE</name>
<dbReference type="InterPro" id="IPR007365">
    <property type="entry name" value="TFR-like_dimer_dom"/>
</dbReference>
<dbReference type="InterPro" id="IPR036757">
    <property type="entry name" value="TFR-like_dimer_dom_sf"/>
</dbReference>
<dbReference type="AlphaFoldDB" id="R4XFY8"/>
<comment type="similarity">
    <text evidence="1">Belongs to the peptidase M28 family. M28B subfamily.</text>
</comment>
<dbReference type="PANTHER" id="PTHR10404">
    <property type="entry name" value="N-ACETYLATED-ALPHA-LINKED ACIDIC DIPEPTIDASE"/>
    <property type="match status" value="1"/>
</dbReference>
<evidence type="ECO:0000259" key="4">
    <source>
        <dbReference type="Pfam" id="PF02225"/>
    </source>
</evidence>
<dbReference type="OrthoDB" id="5841748at2759"/>
<dbReference type="Gene3D" id="1.20.930.40">
    <property type="entry name" value="Transferrin receptor-like, dimerisation domain"/>
    <property type="match status" value="1"/>
</dbReference>
<dbReference type="InterPro" id="IPR046450">
    <property type="entry name" value="PA_dom_sf"/>
</dbReference>
<dbReference type="Pfam" id="PF04389">
    <property type="entry name" value="Peptidase_M28"/>
    <property type="match status" value="1"/>
</dbReference>
<keyword evidence="7" id="KW-0121">Carboxypeptidase</keyword>
<dbReference type="GO" id="GO:0004180">
    <property type="term" value="F:carboxypeptidase activity"/>
    <property type="evidence" value="ECO:0007669"/>
    <property type="project" value="UniProtKB-KW"/>
</dbReference>